<dbReference type="RefSeq" id="WP_101650138.1">
    <property type="nucleotide sequence ID" value="NZ_JAVIVS010000003.1"/>
</dbReference>
<accession>A0A2N5H9N2</accession>
<name>A0A2N5H9N2_9BACI</name>
<proteinExistence type="predicted"/>
<evidence type="ECO:0000313" key="1">
    <source>
        <dbReference type="EMBL" id="PLS02225.1"/>
    </source>
</evidence>
<organism evidence="1 2">
    <name type="scientific">Neobacillus cucumis</name>
    <dbReference type="NCBI Taxonomy" id="1740721"/>
    <lineage>
        <taxon>Bacteria</taxon>
        <taxon>Bacillati</taxon>
        <taxon>Bacillota</taxon>
        <taxon>Bacilli</taxon>
        <taxon>Bacillales</taxon>
        <taxon>Bacillaceae</taxon>
        <taxon>Neobacillus</taxon>
    </lineage>
</organism>
<reference evidence="1 2" key="1">
    <citation type="submission" date="2017-11" db="EMBL/GenBank/DDBJ databases">
        <title>Comparitive Functional Genomics of Dry Heat Resistant strains isolated from the Viking Spacecraft.</title>
        <authorList>
            <person name="Seuylemezian A."/>
            <person name="Cooper K."/>
            <person name="Vaishampayan P."/>
        </authorList>
    </citation>
    <scope>NUCLEOTIDE SEQUENCE [LARGE SCALE GENOMIC DNA]</scope>
    <source>
        <strain evidence="1 2">V32-6</strain>
    </source>
</reference>
<dbReference type="EMBL" id="PGVE01000078">
    <property type="protein sequence ID" value="PLS02225.1"/>
    <property type="molecule type" value="Genomic_DNA"/>
</dbReference>
<dbReference type="OrthoDB" id="2389720at2"/>
<dbReference type="AlphaFoldDB" id="A0A2N5H9N2"/>
<sequence length="123" mass="14415">MIRQSNYTELKNAQIAIENLHATKPSIYKKFINIVKLTRQLHCGYQYMGTVIMDENTSDFYPKSLDDYVMSVYHREIEKLKTDEKFSELKQVLKKYKQVTYVNISKLALGENPKELVGPILIH</sequence>
<gene>
    <name evidence="1" type="ORF">CVD27_21010</name>
</gene>
<evidence type="ECO:0000313" key="2">
    <source>
        <dbReference type="Proteomes" id="UP000234950"/>
    </source>
</evidence>
<comment type="caution">
    <text evidence="1">The sequence shown here is derived from an EMBL/GenBank/DDBJ whole genome shotgun (WGS) entry which is preliminary data.</text>
</comment>
<keyword evidence="2" id="KW-1185">Reference proteome</keyword>
<protein>
    <submittedName>
        <fullName evidence="1">Uncharacterized protein</fullName>
    </submittedName>
</protein>
<dbReference type="Proteomes" id="UP000234950">
    <property type="component" value="Unassembled WGS sequence"/>
</dbReference>